<dbReference type="AlphaFoldDB" id="A0A125W5T7"/>
<comment type="similarity">
    <text evidence="1">Belongs to the phosphate acetyltransferase and butyryltransferase family.</text>
</comment>
<evidence type="ECO:0000256" key="1">
    <source>
        <dbReference type="ARBA" id="ARBA00005656"/>
    </source>
</evidence>
<protein>
    <submittedName>
        <fullName evidence="5">Branched-chain phosphotransacylase</fullName>
        <ecNumber evidence="5">2.3.1.-</ecNumber>
    </submittedName>
</protein>
<feature type="domain" description="Phosphate acetyl/butaryl transferase" evidence="4">
    <location>
        <begin position="60"/>
        <end position="263"/>
    </location>
</feature>
<proteinExistence type="inferred from homology"/>
<dbReference type="HOGENOM" id="CLU_056531_0_0_9"/>
<dbReference type="EMBL" id="AEBR01000054">
    <property type="protein sequence ID" value="EFM82671.1"/>
    <property type="molecule type" value="Genomic_DNA"/>
</dbReference>
<dbReference type="EC" id="2.3.1.-" evidence="5"/>
<evidence type="ECO:0000259" key="4">
    <source>
        <dbReference type="Pfam" id="PF01515"/>
    </source>
</evidence>
<organism evidence="5 6">
    <name type="scientific">Enterococcus faecalis TX4248</name>
    <dbReference type="NCBI Taxonomy" id="749495"/>
    <lineage>
        <taxon>Bacteria</taxon>
        <taxon>Bacillati</taxon>
        <taxon>Bacillota</taxon>
        <taxon>Bacilli</taxon>
        <taxon>Lactobacillales</taxon>
        <taxon>Enterococcaceae</taxon>
        <taxon>Enterococcus</taxon>
    </lineage>
</organism>
<accession>A0A125W5T7</accession>
<dbReference type="InterPro" id="IPR002505">
    <property type="entry name" value="PTA_PTB"/>
</dbReference>
<evidence type="ECO:0000256" key="3">
    <source>
        <dbReference type="ARBA" id="ARBA00023315"/>
    </source>
</evidence>
<name>A0A125W5T7_ENTFL</name>
<dbReference type="RefSeq" id="WP_002365702.1">
    <property type="nucleotide sequence ID" value="NZ_GL454455.1"/>
</dbReference>
<sequence length="273" mass="29517">MITVSIAGGSQPEILQLVKKALKEAEQPLQFIVFDTNENLDTENLWKYVHCSDEAAVAQEAVSLVATGQAQILLKGIIQTHTLLKEMLKSEHQLKNKPILSHVAMVELPAGKTFLLTDCAMNIAPTQATLIEIVENAKEVAQKLGLHQPKIALLSAAENFNPKMPSSVLAKEVTAHFNDQQEATVFGPLSLDLATSGEAVAHKRYSGPIMGDADILVVPTIDVGNCLYKSLTLFGHAKVGGTIVGTKVPVVLTSRSDSTESKFHSLRFAMRQV</sequence>
<dbReference type="GO" id="GO:0016746">
    <property type="term" value="F:acyltransferase activity"/>
    <property type="evidence" value="ECO:0007669"/>
    <property type="project" value="UniProtKB-KW"/>
</dbReference>
<evidence type="ECO:0000313" key="6">
    <source>
        <dbReference type="Proteomes" id="UP000004846"/>
    </source>
</evidence>
<dbReference type="NCBIfam" id="TIGR02709">
    <property type="entry name" value="branched_ptb"/>
    <property type="match status" value="1"/>
</dbReference>
<dbReference type="PANTHER" id="PTHR43356">
    <property type="entry name" value="PHOSPHATE ACETYLTRANSFERASE"/>
    <property type="match status" value="1"/>
</dbReference>
<dbReference type="InterPro" id="IPR050500">
    <property type="entry name" value="Phos_Acetyltrans/Butyryltrans"/>
</dbReference>
<dbReference type="Proteomes" id="UP000004846">
    <property type="component" value="Unassembled WGS sequence"/>
</dbReference>
<evidence type="ECO:0000313" key="5">
    <source>
        <dbReference type="EMBL" id="EFM82671.1"/>
    </source>
</evidence>
<reference evidence="6" key="1">
    <citation type="submission" date="2010-07" db="EMBL/GenBank/DDBJ databases">
        <authorList>
            <person name="Weinstock G."/>
            <person name="Sodergren E."/>
            <person name="Clifton S."/>
            <person name="Fulton L."/>
            <person name="Fulton B."/>
            <person name="Courtney L."/>
            <person name="Fronick C."/>
            <person name="Harrison M."/>
            <person name="Strong C."/>
            <person name="Farmer C."/>
            <person name="Delahaunty K."/>
            <person name="Markovic C."/>
            <person name="Hall O."/>
            <person name="Minx P."/>
            <person name="Tomlinson C."/>
            <person name="Mitreva M."/>
            <person name="Hou S."/>
            <person name="Chen J."/>
            <person name="Wollam A."/>
            <person name="Pepin K.H."/>
            <person name="Johnson M."/>
            <person name="Bhonagiri V."/>
            <person name="Zhang X."/>
            <person name="Suruliraj S."/>
            <person name="Warren W."/>
            <person name="Chinwalla A."/>
            <person name="Mardis E.R."/>
            <person name="Wilson R.K."/>
        </authorList>
    </citation>
    <scope>NUCLEOTIDE SEQUENCE [LARGE SCALE GENOMIC DNA]</scope>
    <source>
        <strain evidence="6">TX4248</strain>
    </source>
</reference>
<dbReference type="InterPro" id="IPR014081">
    <property type="entry name" value="Brnchd-chn_Ptransacetylase"/>
</dbReference>
<dbReference type="Pfam" id="PF01515">
    <property type="entry name" value="PTA_PTB"/>
    <property type="match status" value="1"/>
</dbReference>
<comment type="caution">
    <text evidence="5">The sequence shown here is derived from an EMBL/GenBank/DDBJ whole genome shotgun (WGS) entry which is preliminary data.</text>
</comment>
<gene>
    <name evidence="5" type="primary">ptb</name>
    <name evidence="5" type="ORF">HMPREF9498_01608</name>
</gene>
<dbReference type="SUPFAM" id="SSF53659">
    <property type="entry name" value="Isocitrate/Isopropylmalate dehydrogenase-like"/>
    <property type="match status" value="1"/>
</dbReference>
<keyword evidence="3 5" id="KW-0012">Acyltransferase</keyword>
<dbReference type="PIRSF" id="PIRSF000428">
    <property type="entry name" value="P_Ac_trans"/>
    <property type="match status" value="1"/>
</dbReference>
<dbReference type="PANTHER" id="PTHR43356:SF2">
    <property type="entry name" value="PHOSPHATE ACETYLTRANSFERASE"/>
    <property type="match status" value="1"/>
</dbReference>
<keyword evidence="2 5" id="KW-0808">Transferase</keyword>
<evidence type="ECO:0000256" key="2">
    <source>
        <dbReference type="ARBA" id="ARBA00022679"/>
    </source>
</evidence>
<dbReference type="Gene3D" id="3.40.718.10">
    <property type="entry name" value="Isopropylmalate Dehydrogenase"/>
    <property type="match status" value="1"/>
</dbReference>
<dbReference type="InterPro" id="IPR012147">
    <property type="entry name" value="P_Ac_Bu_trans"/>
</dbReference>